<dbReference type="Gene3D" id="3.40.50.880">
    <property type="match status" value="1"/>
</dbReference>
<dbReference type="SUPFAM" id="SSF52540">
    <property type="entry name" value="P-loop containing nucleoside triphosphate hydrolases"/>
    <property type="match status" value="1"/>
</dbReference>
<dbReference type="NCBIfam" id="NF003792">
    <property type="entry name" value="PRK05380.1"/>
    <property type="match status" value="1"/>
</dbReference>
<feature type="domain" description="Glutamine amidotransferase" evidence="10">
    <location>
        <begin position="320"/>
        <end position="557"/>
    </location>
</feature>
<feature type="domain" description="CTP synthase N-terminal" evidence="11">
    <location>
        <begin position="41"/>
        <end position="260"/>
    </location>
</feature>
<dbReference type="PANTHER" id="PTHR11550">
    <property type="entry name" value="CTP SYNTHASE"/>
    <property type="match status" value="1"/>
</dbReference>
<evidence type="ECO:0000256" key="6">
    <source>
        <dbReference type="ARBA" id="ARBA00022962"/>
    </source>
</evidence>
<keyword evidence="13" id="KW-1185">Reference proteome</keyword>
<dbReference type="OrthoDB" id="1739076at2759"/>
<dbReference type="OMA" id="EFNNAYR"/>
<keyword evidence="6 9" id="KW-0315">Glutamine amidotransferase</keyword>
<comment type="pathway">
    <text evidence="1 9">Pyrimidine metabolism; CTP biosynthesis via de novo pathway; CTP from UDP: step 2/2.</text>
</comment>
<evidence type="ECO:0000256" key="1">
    <source>
        <dbReference type="ARBA" id="ARBA00005171"/>
    </source>
</evidence>
<dbReference type="Proteomes" id="UP000031668">
    <property type="component" value="Unassembled WGS sequence"/>
</dbReference>
<name>A0A0C2N1F4_THEKT</name>
<evidence type="ECO:0000256" key="9">
    <source>
        <dbReference type="RuleBase" id="RU810713"/>
    </source>
</evidence>
<dbReference type="Pfam" id="PF00117">
    <property type="entry name" value="GATase"/>
    <property type="match status" value="1"/>
</dbReference>
<gene>
    <name evidence="12" type="ORF">RF11_01763</name>
</gene>
<sequence>MSAWRSIFHLVKVKTTLYLPKRTYGFNSNEFGLENFKNRSKYIFVTGGVISGIGKGITTSFIGAILKAHGISVTAIKIDPYINIDAGTFSPYEHGEVYVLDDGSEVDLDLGNYERLLGVRLTCDNNITTGKIYNSVISKERQGKYLGRTVQIIPHITDEIQQVILEVGNRIDDSENSEHKICLVEVGGIVGDIESMPFLEAIRQLQTRIGSDNYCHIHVSLLPTTVEGETKTKPTQSSVRQMKSQGLDPNFIVSMPNLENVFQIIPKLCEQNIVEKICETLKMPKLEVTPLIDVWKKFSQRCVSLKSELPIALVGKYITLKDAYYSIMSALFHAGVHHGCKIKVNWVNAEDLTESSAAEHSDKHAEAWRLLKEAHGVIIPGGFDKRGFEGMCVAAKYCRVNKIPFFGICLGFQAMIVEFGRNQLGLTDANSTEFDPVTTHPLVVEMPEFNPQHKGGTMRLGLRKTVFTKTDCISYQLYGSKSCIFERHRHRFEFNLIYKKLFDEKEFCFVGNDETGERMEIGELKEKDHPFYIGVQYHPEFLSRPLTPSPLFLGFIKSSIHHLQT</sequence>
<dbReference type="InterPro" id="IPR017926">
    <property type="entry name" value="GATASE"/>
</dbReference>
<dbReference type="Pfam" id="PF06418">
    <property type="entry name" value="CTP_synth_N"/>
    <property type="match status" value="1"/>
</dbReference>
<evidence type="ECO:0000256" key="8">
    <source>
        <dbReference type="ARBA" id="ARBA00047781"/>
    </source>
</evidence>
<dbReference type="GO" id="GO:0042802">
    <property type="term" value="F:identical protein binding"/>
    <property type="evidence" value="ECO:0007669"/>
    <property type="project" value="TreeGrafter"/>
</dbReference>
<dbReference type="InterPro" id="IPR004468">
    <property type="entry name" value="CTP_synthase"/>
</dbReference>
<accession>A0A0C2N1F4</accession>
<dbReference type="InterPro" id="IPR029062">
    <property type="entry name" value="Class_I_gatase-like"/>
</dbReference>
<dbReference type="EC" id="6.3.4.2" evidence="9"/>
<dbReference type="EMBL" id="JWZT01003119">
    <property type="protein sequence ID" value="KII67717.1"/>
    <property type="molecule type" value="Genomic_DNA"/>
</dbReference>
<evidence type="ECO:0000313" key="13">
    <source>
        <dbReference type="Proteomes" id="UP000031668"/>
    </source>
</evidence>
<reference evidence="12 13" key="1">
    <citation type="journal article" date="2014" name="Genome Biol. Evol.">
        <title>The genome of the myxosporean Thelohanellus kitauei shows adaptations to nutrient acquisition within its fish host.</title>
        <authorList>
            <person name="Yang Y."/>
            <person name="Xiong J."/>
            <person name="Zhou Z."/>
            <person name="Huo F."/>
            <person name="Miao W."/>
            <person name="Ran C."/>
            <person name="Liu Y."/>
            <person name="Zhang J."/>
            <person name="Feng J."/>
            <person name="Wang M."/>
            <person name="Wang M."/>
            <person name="Wang L."/>
            <person name="Yao B."/>
        </authorList>
    </citation>
    <scope>NUCLEOTIDE SEQUENCE [LARGE SCALE GENOMIC DNA]</scope>
    <source>
        <strain evidence="12">Wuqing</strain>
    </source>
</reference>
<organism evidence="12 13">
    <name type="scientific">Thelohanellus kitauei</name>
    <name type="common">Myxosporean</name>
    <dbReference type="NCBI Taxonomy" id="669202"/>
    <lineage>
        <taxon>Eukaryota</taxon>
        <taxon>Metazoa</taxon>
        <taxon>Cnidaria</taxon>
        <taxon>Myxozoa</taxon>
        <taxon>Myxosporea</taxon>
        <taxon>Bivalvulida</taxon>
        <taxon>Platysporina</taxon>
        <taxon>Myxobolidae</taxon>
        <taxon>Thelohanellus</taxon>
    </lineage>
</organism>
<dbReference type="UniPathway" id="UPA00159">
    <property type="reaction ID" value="UER00277"/>
</dbReference>
<dbReference type="GO" id="GO:0003883">
    <property type="term" value="F:CTP synthase activity"/>
    <property type="evidence" value="ECO:0007669"/>
    <property type="project" value="UniProtKB-UniRule"/>
</dbReference>
<dbReference type="CDD" id="cd01746">
    <property type="entry name" value="GATase1_CTP_Synthase"/>
    <property type="match status" value="1"/>
</dbReference>
<comment type="caution">
    <text evidence="12">The sequence shown here is derived from an EMBL/GenBank/DDBJ whole genome shotgun (WGS) entry which is preliminary data.</text>
</comment>
<dbReference type="InterPro" id="IPR033828">
    <property type="entry name" value="GATase1_CTP_Synthase"/>
</dbReference>
<keyword evidence="7 9" id="KW-0665">Pyrimidine biosynthesis</keyword>
<comment type="catalytic activity">
    <reaction evidence="8 9">
        <text>UTP + L-glutamine + ATP + H2O = CTP + L-glutamate + ADP + phosphate + 2 H(+)</text>
        <dbReference type="Rhea" id="RHEA:26426"/>
        <dbReference type="ChEBI" id="CHEBI:15377"/>
        <dbReference type="ChEBI" id="CHEBI:15378"/>
        <dbReference type="ChEBI" id="CHEBI:29985"/>
        <dbReference type="ChEBI" id="CHEBI:30616"/>
        <dbReference type="ChEBI" id="CHEBI:37563"/>
        <dbReference type="ChEBI" id="CHEBI:43474"/>
        <dbReference type="ChEBI" id="CHEBI:46398"/>
        <dbReference type="ChEBI" id="CHEBI:58359"/>
        <dbReference type="ChEBI" id="CHEBI:456216"/>
        <dbReference type="EC" id="6.3.4.2"/>
    </reaction>
</comment>
<dbReference type="PANTHER" id="PTHR11550:SF0">
    <property type="entry name" value="CTP SYNTHASE-RELATED"/>
    <property type="match status" value="1"/>
</dbReference>
<evidence type="ECO:0000256" key="4">
    <source>
        <dbReference type="ARBA" id="ARBA00022741"/>
    </source>
</evidence>
<dbReference type="InterPro" id="IPR017456">
    <property type="entry name" value="CTP_synthase_N"/>
</dbReference>
<evidence type="ECO:0000259" key="11">
    <source>
        <dbReference type="Pfam" id="PF06418"/>
    </source>
</evidence>
<keyword evidence="3 9" id="KW-0436">Ligase</keyword>
<dbReference type="GO" id="GO:0005524">
    <property type="term" value="F:ATP binding"/>
    <property type="evidence" value="ECO:0007669"/>
    <property type="project" value="UniProtKB-KW"/>
</dbReference>
<evidence type="ECO:0000256" key="5">
    <source>
        <dbReference type="ARBA" id="ARBA00022840"/>
    </source>
</evidence>
<comment type="similarity">
    <text evidence="2 9">Belongs to the CTP synthase family.</text>
</comment>
<dbReference type="InterPro" id="IPR027417">
    <property type="entry name" value="P-loop_NTPase"/>
</dbReference>
<dbReference type="Gene3D" id="3.40.50.300">
    <property type="entry name" value="P-loop containing nucleotide triphosphate hydrolases"/>
    <property type="match status" value="1"/>
</dbReference>
<protein>
    <recommendedName>
        <fullName evidence="9">CTP synthase</fullName>
        <ecNumber evidence="9">6.3.4.2</ecNumber>
    </recommendedName>
    <alternativeName>
        <fullName evidence="9">UTP--ammonia ligase</fullName>
    </alternativeName>
</protein>
<evidence type="ECO:0000256" key="2">
    <source>
        <dbReference type="ARBA" id="ARBA00007533"/>
    </source>
</evidence>
<evidence type="ECO:0000256" key="7">
    <source>
        <dbReference type="ARBA" id="ARBA00022975"/>
    </source>
</evidence>
<dbReference type="PROSITE" id="PS51273">
    <property type="entry name" value="GATASE_TYPE_1"/>
    <property type="match status" value="1"/>
</dbReference>
<keyword evidence="5 9" id="KW-0067">ATP-binding</keyword>
<dbReference type="GO" id="GO:0019856">
    <property type="term" value="P:pyrimidine nucleobase biosynthetic process"/>
    <property type="evidence" value="ECO:0007669"/>
    <property type="project" value="TreeGrafter"/>
</dbReference>
<evidence type="ECO:0000256" key="3">
    <source>
        <dbReference type="ARBA" id="ARBA00022598"/>
    </source>
</evidence>
<keyword evidence="4 9" id="KW-0547">Nucleotide-binding</keyword>
<proteinExistence type="inferred from homology"/>
<evidence type="ECO:0000259" key="10">
    <source>
        <dbReference type="Pfam" id="PF00117"/>
    </source>
</evidence>
<comment type="function">
    <text evidence="9">Catalyzes the ATP-dependent amination of UTP to CTP with either L-glutamine or ammonia as the source of nitrogen.</text>
</comment>
<evidence type="ECO:0000313" key="12">
    <source>
        <dbReference type="EMBL" id="KII67717.1"/>
    </source>
</evidence>
<dbReference type="AlphaFoldDB" id="A0A0C2N1F4"/>
<dbReference type="SUPFAM" id="SSF52317">
    <property type="entry name" value="Class I glutamine amidotransferase-like"/>
    <property type="match status" value="1"/>
</dbReference>
<dbReference type="GO" id="GO:0044210">
    <property type="term" value="P:'de novo' CTP biosynthetic process"/>
    <property type="evidence" value="ECO:0007669"/>
    <property type="project" value="UniProtKB-UniRule"/>
</dbReference>